<keyword evidence="15" id="KW-0175">Coiled coil</keyword>
<dbReference type="EC" id="2.7.13.3" evidence="3"/>
<dbReference type="FunFam" id="3.30.565.10:FF:000010">
    <property type="entry name" value="Sensor histidine kinase RcsC"/>
    <property type="match status" value="1"/>
</dbReference>
<evidence type="ECO:0000256" key="16">
    <source>
        <dbReference type="SAM" id="SignalP"/>
    </source>
</evidence>
<sequence length="1424" mass="160598">MINPKFNPLKIPLYVLCCILFLATSAASGQNKVVKFSSLTIDNGLSQSDVKCVIKDRLGFMWFATDDGLNRYDGYSFTIYRHHAEDKHSLPSNNITVIFEDKAGNIWIGSNGGLSLYNQETDSFNNFTSCKTDDHSLSNNDVNSIFQDKEGNIWVGAYSGLNLLDIKNKTFKRFFFAKNREDLPEHHIFSIVQDNESNIWLGTGNGLLIFNYKTGFTKTYDNKDAVGLSDAPVNKLLKNQDGNLYIGSAGNGLYYLNLKSHTFTSFRHQLQNKWSITNNNVFTLATAGNHNIWIGTEDGLDLFNESTSTFTHYINDDRLNIDQNNSIGCIYESSGILWVGTYDSGVKYYDSNLSSFEYYYKFSNDARSLSNNIVTSFAQTDKGYWIGTDGGGLNFFNQNTRLFTHYSPNTRNKNTISGNHILKLLQDNQKNLWVGYYDAGLDLLNSKTQKIAHFATGNNPNQISGDIVFAIEQDKHNDIWVGMDNEGINVIHQSKVIKRYKYDPQDTLNCLTNNDVRTIYKDREGNIWIGTFAGLNLYNPEQDNFIHFKTYNSGITSNIVISIFEDSKRNIWVGTLDGGLNLFDRQKKTFSAYKFPTGSGYSIINSITEDAEGFIWIGTNQGLISFKADAHELRKFTVANNLQGYEFFMGAVLKNDNDQLFFGGHNGFNIIDPQHLSINEQNHPVVFTDFQLFNKKVPVGENSVLKTAITETKVIRLAYSQSVFTIGFSSLNYTLPGTNSYAYKLEGFEKDWNYVGTQRKATYTNLYPGTYTFKVKAANNDGIWNTAPSSIKIIIVPPFWMAWWFRVILIATGIIAMFSYNRYRIYAIKKRQKELKKLVKEQTAEVVKQSEELQSQSEELQSLNEELQAQSEELQSQSDHLQELNIELEEQKEHELEARKEAEKANKAKSVFLATMSHEIRTPMNGVLGMTSLLFETPLNDEQREYAEIIRVSGENLLNVINDILDFSKIESGQMELDHHGFDLRQCIEDVLDIFSEAAAKKQLDLLYKIDPNLPAQLVGDKLRIRQILLNLISNAIKFTSKGQILIEVDLLEKADSNIDVGFKIKDTGIGIPANKLKRLFKAFSQVDASTTRKHGGTGLGLVICERLIELMDGQISIESEHGSGTTVIFNIKSSTDNPSAYNGIFCDITGAEHKKILLIDHNLTALHILQDQLNQWKLKSEIALTAFDALKYLTQEKFHLVITGANIPGTDTLELTQAIKNIDKELPIILLCSVLEKIKNKSIADKILLKPVKQQQLCNVIQVELKNNQITIPEKTSVALLSEEFAQKYPMSVLIAEDNPINQKLILKIVSKLGYSPRIVNNGSQAIDVISTTFFDVILMDVQMPELDGLETTRIIRKSNIAQPYIIALTASAMTEDKIDCLDAGMNNFISKPLNIKELVAALEKSFHAKEVTKLNGQLGQLE</sequence>
<comment type="caution">
    <text evidence="14">Lacks conserved residue(s) required for the propagation of feature annotation.</text>
</comment>
<dbReference type="PRINTS" id="PR00344">
    <property type="entry name" value="BCTRLSENSOR"/>
</dbReference>
<evidence type="ECO:0000256" key="13">
    <source>
        <dbReference type="ARBA" id="ARBA00023136"/>
    </source>
</evidence>
<dbReference type="Gene3D" id="3.40.50.2300">
    <property type="match status" value="2"/>
</dbReference>
<proteinExistence type="predicted"/>
<dbReference type="SUPFAM" id="SSF55874">
    <property type="entry name" value="ATPase domain of HSP90 chaperone/DNA topoisomerase II/histidine kinase"/>
    <property type="match status" value="1"/>
</dbReference>
<keyword evidence="7" id="KW-0812">Transmembrane</keyword>
<organism evidence="19 20">
    <name type="scientific">Mucilaginibacter frigoritolerans</name>
    <dbReference type="NCBI Taxonomy" id="652788"/>
    <lineage>
        <taxon>Bacteria</taxon>
        <taxon>Pseudomonadati</taxon>
        <taxon>Bacteroidota</taxon>
        <taxon>Sphingobacteriia</taxon>
        <taxon>Sphingobacteriales</taxon>
        <taxon>Sphingobacteriaceae</taxon>
        <taxon>Mucilaginibacter</taxon>
    </lineage>
</organism>
<dbReference type="CDD" id="cd00082">
    <property type="entry name" value="HisKA"/>
    <property type="match status" value="1"/>
</dbReference>
<dbReference type="PROSITE" id="PS50110">
    <property type="entry name" value="RESPONSE_REGULATORY"/>
    <property type="match status" value="2"/>
</dbReference>
<dbReference type="FunFam" id="1.10.287.130:FF:000003">
    <property type="entry name" value="Histidine kinase"/>
    <property type="match status" value="1"/>
</dbReference>
<feature type="domain" description="Histidine kinase" evidence="17">
    <location>
        <begin position="915"/>
        <end position="1136"/>
    </location>
</feature>
<evidence type="ECO:0000259" key="17">
    <source>
        <dbReference type="PROSITE" id="PS50109"/>
    </source>
</evidence>
<comment type="caution">
    <text evidence="19">The sequence shown here is derived from an EMBL/GenBank/DDBJ whole genome shotgun (WGS) entry which is preliminary data.</text>
</comment>
<feature type="signal peptide" evidence="16">
    <location>
        <begin position="1"/>
        <end position="29"/>
    </location>
</feature>
<dbReference type="InterPro" id="IPR015943">
    <property type="entry name" value="WD40/YVTN_repeat-like_dom_sf"/>
</dbReference>
<evidence type="ECO:0000256" key="12">
    <source>
        <dbReference type="ARBA" id="ARBA00023012"/>
    </source>
</evidence>
<dbReference type="SMART" id="SM00448">
    <property type="entry name" value="REC"/>
    <property type="match status" value="2"/>
</dbReference>
<keyword evidence="6" id="KW-0808">Transferase</keyword>
<dbReference type="SMART" id="SM00388">
    <property type="entry name" value="HisKA"/>
    <property type="match status" value="1"/>
</dbReference>
<dbReference type="OrthoDB" id="9809670at2"/>
<dbReference type="Pfam" id="PF07495">
    <property type="entry name" value="Y_Y_Y"/>
    <property type="match status" value="1"/>
</dbReference>
<evidence type="ECO:0000256" key="4">
    <source>
        <dbReference type="ARBA" id="ARBA00022475"/>
    </source>
</evidence>
<dbReference type="SUPFAM" id="SSF63829">
    <property type="entry name" value="Calcium-dependent phosphotriesterase"/>
    <property type="match status" value="3"/>
</dbReference>
<evidence type="ECO:0000256" key="9">
    <source>
        <dbReference type="ARBA" id="ARBA00022777"/>
    </source>
</evidence>
<dbReference type="SUPFAM" id="SSF47384">
    <property type="entry name" value="Homodimeric domain of signal transducing histidine kinase"/>
    <property type="match status" value="1"/>
</dbReference>
<evidence type="ECO:0000256" key="1">
    <source>
        <dbReference type="ARBA" id="ARBA00000085"/>
    </source>
</evidence>
<feature type="coiled-coil region" evidence="15">
    <location>
        <begin position="832"/>
        <end position="908"/>
    </location>
</feature>
<feature type="domain" description="Response regulatory" evidence="18">
    <location>
        <begin position="1156"/>
        <end position="1266"/>
    </location>
</feature>
<keyword evidence="10" id="KW-0067">ATP-binding</keyword>
<feature type="chain" id="PRO_5022090971" description="histidine kinase" evidence="16">
    <location>
        <begin position="30"/>
        <end position="1424"/>
    </location>
</feature>
<dbReference type="InterPro" id="IPR003594">
    <property type="entry name" value="HATPase_dom"/>
</dbReference>
<dbReference type="Gene3D" id="1.10.287.130">
    <property type="match status" value="1"/>
</dbReference>
<evidence type="ECO:0000256" key="14">
    <source>
        <dbReference type="PROSITE-ProRule" id="PRU00169"/>
    </source>
</evidence>
<dbReference type="CDD" id="cd00156">
    <property type="entry name" value="REC"/>
    <property type="match status" value="1"/>
</dbReference>
<dbReference type="InterPro" id="IPR011123">
    <property type="entry name" value="Y_Y_Y"/>
</dbReference>
<reference evidence="19 20" key="1">
    <citation type="submission" date="2019-07" db="EMBL/GenBank/DDBJ databases">
        <title>Genomic Encyclopedia of Archaeal and Bacterial Type Strains, Phase II (KMG-II): from individual species to whole genera.</title>
        <authorList>
            <person name="Goeker M."/>
        </authorList>
    </citation>
    <scope>NUCLEOTIDE SEQUENCE [LARGE SCALE GENOMIC DNA]</scope>
    <source>
        <strain evidence="19 20">ATCC BAA-1854</strain>
    </source>
</reference>
<evidence type="ECO:0000256" key="11">
    <source>
        <dbReference type="ARBA" id="ARBA00022989"/>
    </source>
</evidence>
<dbReference type="InterPro" id="IPR011006">
    <property type="entry name" value="CheY-like_superfamily"/>
</dbReference>
<dbReference type="InterPro" id="IPR003661">
    <property type="entry name" value="HisK_dim/P_dom"/>
</dbReference>
<dbReference type="SUPFAM" id="SSF52172">
    <property type="entry name" value="CheY-like"/>
    <property type="match status" value="2"/>
</dbReference>
<evidence type="ECO:0000256" key="15">
    <source>
        <dbReference type="SAM" id="Coils"/>
    </source>
</evidence>
<keyword evidence="20" id="KW-1185">Reference proteome</keyword>
<evidence type="ECO:0000313" key="19">
    <source>
        <dbReference type="EMBL" id="TWI99967.1"/>
    </source>
</evidence>
<evidence type="ECO:0000256" key="3">
    <source>
        <dbReference type="ARBA" id="ARBA00012438"/>
    </source>
</evidence>
<keyword evidence="8" id="KW-0547">Nucleotide-binding</keyword>
<evidence type="ECO:0000256" key="2">
    <source>
        <dbReference type="ARBA" id="ARBA00004651"/>
    </source>
</evidence>
<dbReference type="CDD" id="cd00146">
    <property type="entry name" value="PKD"/>
    <property type="match status" value="1"/>
</dbReference>
<dbReference type="FunFam" id="2.60.40.10:FF:000791">
    <property type="entry name" value="Two-component system sensor histidine kinase/response regulator"/>
    <property type="match status" value="1"/>
</dbReference>
<accession>A0A562U2F9</accession>
<dbReference type="InterPro" id="IPR036890">
    <property type="entry name" value="HATPase_C_sf"/>
</dbReference>
<dbReference type="Gene3D" id="2.60.40.10">
    <property type="entry name" value="Immunoglobulins"/>
    <property type="match status" value="1"/>
</dbReference>
<dbReference type="EMBL" id="VLLI01000006">
    <property type="protein sequence ID" value="TWI99967.1"/>
    <property type="molecule type" value="Genomic_DNA"/>
</dbReference>
<protein>
    <recommendedName>
        <fullName evidence="3">histidine kinase</fullName>
        <ecNumber evidence="3">2.7.13.3</ecNumber>
    </recommendedName>
</protein>
<dbReference type="PROSITE" id="PS50109">
    <property type="entry name" value="HIS_KIN"/>
    <property type="match status" value="1"/>
</dbReference>
<feature type="modified residue" description="4-aspartylphosphate" evidence="14">
    <location>
        <position position="1342"/>
    </location>
</feature>
<evidence type="ECO:0000256" key="10">
    <source>
        <dbReference type="ARBA" id="ARBA00022840"/>
    </source>
</evidence>
<keyword evidence="16" id="KW-0732">Signal</keyword>
<feature type="domain" description="Response regulatory" evidence="18">
    <location>
        <begin position="1293"/>
        <end position="1408"/>
    </location>
</feature>
<name>A0A562U2F9_9SPHI</name>
<dbReference type="CDD" id="cd16922">
    <property type="entry name" value="HATPase_EvgS-ArcB-TorS-like"/>
    <property type="match status" value="1"/>
</dbReference>
<keyword evidence="4" id="KW-1003">Cell membrane</keyword>
<keyword evidence="5 14" id="KW-0597">Phosphoprotein</keyword>
<keyword evidence="11" id="KW-1133">Transmembrane helix</keyword>
<dbReference type="GO" id="GO:0005886">
    <property type="term" value="C:plasma membrane"/>
    <property type="evidence" value="ECO:0007669"/>
    <property type="project" value="UniProtKB-SubCell"/>
</dbReference>
<evidence type="ECO:0000259" key="18">
    <source>
        <dbReference type="PROSITE" id="PS50110"/>
    </source>
</evidence>
<dbReference type="GO" id="GO:0005524">
    <property type="term" value="F:ATP binding"/>
    <property type="evidence" value="ECO:0007669"/>
    <property type="project" value="UniProtKB-KW"/>
</dbReference>
<dbReference type="CDD" id="cd17546">
    <property type="entry name" value="REC_hyHK_CKI1_RcsC-like"/>
    <property type="match status" value="1"/>
</dbReference>
<keyword evidence="12" id="KW-0902">Two-component regulatory system</keyword>
<evidence type="ECO:0000313" key="20">
    <source>
        <dbReference type="Proteomes" id="UP000317010"/>
    </source>
</evidence>
<dbReference type="InterPro" id="IPR013783">
    <property type="entry name" value="Ig-like_fold"/>
</dbReference>
<dbReference type="Proteomes" id="UP000317010">
    <property type="component" value="Unassembled WGS sequence"/>
</dbReference>
<comment type="subcellular location">
    <subcellularLocation>
        <location evidence="2">Cell membrane</location>
        <topology evidence="2">Multi-pass membrane protein</topology>
    </subcellularLocation>
</comment>
<comment type="catalytic activity">
    <reaction evidence="1">
        <text>ATP + protein L-histidine = ADP + protein N-phospho-L-histidine.</text>
        <dbReference type="EC" id="2.7.13.3"/>
    </reaction>
</comment>
<dbReference type="InterPro" id="IPR011110">
    <property type="entry name" value="Reg_prop"/>
</dbReference>
<dbReference type="GO" id="GO:0000155">
    <property type="term" value="F:phosphorelay sensor kinase activity"/>
    <property type="evidence" value="ECO:0007669"/>
    <property type="project" value="InterPro"/>
</dbReference>
<dbReference type="Gene3D" id="2.130.10.10">
    <property type="entry name" value="YVTN repeat-like/Quinoprotein amine dehydrogenase"/>
    <property type="match status" value="3"/>
</dbReference>
<dbReference type="InterPro" id="IPR036097">
    <property type="entry name" value="HisK_dim/P_sf"/>
</dbReference>
<dbReference type="InterPro" id="IPR004358">
    <property type="entry name" value="Sig_transdc_His_kin-like_C"/>
</dbReference>
<evidence type="ECO:0000256" key="6">
    <source>
        <dbReference type="ARBA" id="ARBA00022679"/>
    </source>
</evidence>
<dbReference type="Pfam" id="PF02518">
    <property type="entry name" value="HATPase_c"/>
    <property type="match status" value="1"/>
</dbReference>
<dbReference type="InterPro" id="IPR001789">
    <property type="entry name" value="Sig_transdc_resp-reg_receiver"/>
</dbReference>
<dbReference type="PANTHER" id="PTHR45339:SF1">
    <property type="entry name" value="HYBRID SIGNAL TRANSDUCTION HISTIDINE KINASE J"/>
    <property type="match status" value="1"/>
</dbReference>
<keyword evidence="9 19" id="KW-0418">Kinase</keyword>
<dbReference type="InterPro" id="IPR005467">
    <property type="entry name" value="His_kinase_dom"/>
</dbReference>
<dbReference type="Pfam" id="PF00512">
    <property type="entry name" value="HisKA"/>
    <property type="match status" value="1"/>
</dbReference>
<dbReference type="SMART" id="SM00387">
    <property type="entry name" value="HATPase_c"/>
    <property type="match status" value="1"/>
</dbReference>
<dbReference type="Pfam" id="PF07494">
    <property type="entry name" value="Reg_prop"/>
    <property type="match status" value="6"/>
</dbReference>
<evidence type="ECO:0000256" key="8">
    <source>
        <dbReference type="ARBA" id="ARBA00022741"/>
    </source>
</evidence>
<dbReference type="PANTHER" id="PTHR45339">
    <property type="entry name" value="HYBRID SIGNAL TRANSDUCTION HISTIDINE KINASE J"/>
    <property type="match status" value="1"/>
</dbReference>
<dbReference type="Pfam" id="PF00072">
    <property type="entry name" value="Response_reg"/>
    <property type="match status" value="2"/>
</dbReference>
<evidence type="ECO:0000256" key="7">
    <source>
        <dbReference type="ARBA" id="ARBA00022692"/>
    </source>
</evidence>
<dbReference type="Gene3D" id="3.30.565.10">
    <property type="entry name" value="Histidine kinase-like ATPase, C-terminal domain"/>
    <property type="match status" value="1"/>
</dbReference>
<keyword evidence="13" id="KW-0472">Membrane</keyword>
<dbReference type="RefSeq" id="WP_144912746.1">
    <property type="nucleotide sequence ID" value="NZ_VLLI01000006.1"/>
</dbReference>
<gene>
    <name evidence="19" type="ORF">JN11_02383</name>
</gene>
<evidence type="ECO:0000256" key="5">
    <source>
        <dbReference type="ARBA" id="ARBA00022553"/>
    </source>
</evidence>